<dbReference type="RefSeq" id="WP_386161997.1">
    <property type="nucleotide sequence ID" value="NZ_JBHMBS010000028.1"/>
</dbReference>
<dbReference type="Gene3D" id="1.10.3720.10">
    <property type="entry name" value="MetI-like"/>
    <property type="match status" value="1"/>
</dbReference>
<feature type="transmembrane region" description="Helical" evidence="7">
    <location>
        <begin position="294"/>
        <end position="316"/>
    </location>
</feature>
<keyword evidence="10" id="KW-1185">Reference proteome</keyword>
<name>A0ABV5TP91_9ACTN</name>
<proteinExistence type="inferred from homology"/>
<organism evidence="9 10">
    <name type="scientific">Streptosporangium vulgare</name>
    <dbReference type="NCBI Taxonomy" id="46190"/>
    <lineage>
        <taxon>Bacteria</taxon>
        <taxon>Bacillati</taxon>
        <taxon>Actinomycetota</taxon>
        <taxon>Actinomycetes</taxon>
        <taxon>Streptosporangiales</taxon>
        <taxon>Streptosporangiaceae</taxon>
        <taxon>Streptosporangium</taxon>
    </lineage>
</organism>
<keyword evidence="4 7" id="KW-0812">Transmembrane</keyword>
<keyword evidence="2 7" id="KW-0813">Transport</keyword>
<evidence type="ECO:0000313" key="10">
    <source>
        <dbReference type="Proteomes" id="UP001589610"/>
    </source>
</evidence>
<evidence type="ECO:0000256" key="6">
    <source>
        <dbReference type="ARBA" id="ARBA00023136"/>
    </source>
</evidence>
<dbReference type="EMBL" id="JBHMBS010000028">
    <property type="protein sequence ID" value="MFB9680948.1"/>
    <property type="molecule type" value="Genomic_DNA"/>
</dbReference>
<evidence type="ECO:0000256" key="7">
    <source>
        <dbReference type="RuleBase" id="RU363032"/>
    </source>
</evidence>
<dbReference type="PROSITE" id="PS50928">
    <property type="entry name" value="ABC_TM1"/>
    <property type="match status" value="1"/>
</dbReference>
<feature type="transmembrane region" description="Helical" evidence="7">
    <location>
        <begin position="134"/>
        <end position="155"/>
    </location>
</feature>
<gene>
    <name evidence="9" type="ORF">ACFFRH_36200</name>
</gene>
<evidence type="ECO:0000256" key="1">
    <source>
        <dbReference type="ARBA" id="ARBA00004651"/>
    </source>
</evidence>
<dbReference type="PANTHER" id="PTHR43227:SF11">
    <property type="entry name" value="BLL4140 PROTEIN"/>
    <property type="match status" value="1"/>
</dbReference>
<feature type="transmembrane region" description="Helical" evidence="7">
    <location>
        <begin position="103"/>
        <end position="122"/>
    </location>
</feature>
<accession>A0ABV5TP91</accession>
<dbReference type="InterPro" id="IPR035906">
    <property type="entry name" value="MetI-like_sf"/>
</dbReference>
<evidence type="ECO:0000256" key="3">
    <source>
        <dbReference type="ARBA" id="ARBA00022475"/>
    </source>
</evidence>
<dbReference type="Proteomes" id="UP001589610">
    <property type="component" value="Unassembled WGS sequence"/>
</dbReference>
<evidence type="ECO:0000256" key="5">
    <source>
        <dbReference type="ARBA" id="ARBA00022989"/>
    </source>
</evidence>
<sequence length="321" mass="34726">MPDLLETRAVSRERLSLARRPRRPGHPGRRPRGRSPGLVGLAYAAPAALVVGLFFLLPLGLVVWMSLNKWPLLAPPAFNAPGNYTRVADNALVADAVVFTLKYTAVVTVLLFAISFGLALLVQNRRRGAGLFRGAFFLPAAVGWATATLLFFGLLSDQIGPLNDILTTVGLIDEPVSWTAGDPSVAFGSTVTLVIWRWAGFNMLILLTGLQAIPTELYEAARVDGATAWQAFRRITLPLMRPTIALVLCLMITGSMLGFEQFYILTRGGPGNSTTSVVMVIVREAFVRFDLGSAAAMSVLILLALVLLNGLQLAFIRKRNP</sequence>
<comment type="subcellular location">
    <subcellularLocation>
        <location evidence="1 7">Cell membrane</location>
        <topology evidence="1 7">Multi-pass membrane protein</topology>
    </subcellularLocation>
</comment>
<dbReference type="PANTHER" id="PTHR43227">
    <property type="entry name" value="BLL4140 PROTEIN"/>
    <property type="match status" value="1"/>
</dbReference>
<evidence type="ECO:0000259" key="8">
    <source>
        <dbReference type="PROSITE" id="PS50928"/>
    </source>
</evidence>
<evidence type="ECO:0000256" key="2">
    <source>
        <dbReference type="ARBA" id="ARBA00022448"/>
    </source>
</evidence>
<evidence type="ECO:0000256" key="4">
    <source>
        <dbReference type="ARBA" id="ARBA00022692"/>
    </source>
</evidence>
<evidence type="ECO:0000313" key="9">
    <source>
        <dbReference type="EMBL" id="MFB9680948.1"/>
    </source>
</evidence>
<dbReference type="InterPro" id="IPR000515">
    <property type="entry name" value="MetI-like"/>
</dbReference>
<feature type="transmembrane region" description="Helical" evidence="7">
    <location>
        <begin position="185"/>
        <end position="207"/>
    </location>
</feature>
<feature type="transmembrane region" description="Helical" evidence="7">
    <location>
        <begin position="38"/>
        <end position="65"/>
    </location>
</feature>
<comment type="similarity">
    <text evidence="7">Belongs to the binding-protein-dependent transport system permease family.</text>
</comment>
<dbReference type="Pfam" id="PF00528">
    <property type="entry name" value="BPD_transp_1"/>
    <property type="match status" value="1"/>
</dbReference>
<keyword evidence="3" id="KW-1003">Cell membrane</keyword>
<dbReference type="CDD" id="cd06261">
    <property type="entry name" value="TM_PBP2"/>
    <property type="match status" value="1"/>
</dbReference>
<comment type="caution">
    <text evidence="9">The sequence shown here is derived from an EMBL/GenBank/DDBJ whole genome shotgun (WGS) entry which is preliminary data.</text>
</comment>
<feature type="transmembrane region" description="Helical" evidence="7">
    <location>
        <begin position="243"/>
        <end position="264"/>
    </location>
</feature>
<dbReference type="SUPFAM" id="SSF161098">
    <property type="entry name" value="MetI-like"/>
    <property type="match status" value="1"/>
</dbReference>
<reference evidence="9 10" key="1">
    <citation type="submission" date="2024-09" db="EMBL/GenBank/DDBJ databases">
        <authorList>
            <person name="Sun Q."/>
            <person name="Mori K."/>
        </authorList>
    </citation>
    <scope>NUCLEOTIDE SEQUENCE [LARGE SCALE GENOMIC DNA]</scope>
    <source>
        <strain evidence="9 10">JCM 3028</strain>
    </source>
</reference>
<keyword evidence="5 7" id="KW-1133">Transmembrane helix</keyword>
<keyword evidence="6 7" id="KW-0472">Membrane</keyword>
<protein>
    <submittedName>
        <fullName evidence="9">Carbohydrate ABC transporter permease</fullName>
    </submittedName>
</protein>
<feature type="domain" description="ABC transmembrane type-1" evidence="8">
    <location>
        <begin position="97"/>
        <end position="312"/>
    </location>
</feature>
<dbReference type="InterPro" id="IPR050809">
    <property type="entry name" value="UgpAE/MalFG_permease"/>
</dbReference>